<protein>
    <submittedName>
        <fullName evidence="1">Actin binding transcription modulator</fullName>
    </submittedName>
</protein>
<dbReference type="PANTHER" id="PTHR13651">
    <property type="entry name" value="PROTEIN ABITRAM"/>
    <property type="match status" value="1"/>
</dbReference>
<evidence type="ECO:0000313" key="1">
    <source>
        <dbReference type="Ensembl" id="ENSSOCP00000005626.1"/>
    </source>
</evidence>
<dbReference type="GO" id="GO:0051015">
    <property type="term" value="F:actin filament binding"/>
    <property type="evidence" value="ECO:0007669"/>
    <property type="project" value="TreeGrafter"/>
</dbReference>
<dbReference type="GO" id="GO:0048813">
    <property type="term" value="P:dendrite morphogenesis"/>
    <property type="evidence" value="ECO:0007669"/>
    <property type="project" value="TreeGrafter"/>
</dbReference>
<dbReference type="GO" id="GO:0030027">
    <property type="term" value="C:lamellipodium"/>
    <property type="evidence" value="ECO:0007669"/>
    <property type="project" value="TreeGrafter"/>
</dbReference>
<keyword evidence="2" id="KW-1185">Reference proteome</keyword>
<dbReference type="AlphaFoldDB" id="A0A8D0EUS3"/>
<dbReference type="GO" id="GO:0030833">
    <property type="term" value="P:regulation of actin filament polymerization"/>
    <property type="evidence" value="ECO:0007669"/>
    <property type="project" value="TreeGrafter"/>
</dbReference>
<dbReference type="GO" id="GO:0030425">
    <property type="term" value="C:dendrite"/>
    <property type="evidence" value="ECO:0007669"/>
    <property type="project" value="TreeGrafter"/>
</dbReference>
<dbReference type="Ensembl" id="ENSSOCT00000005784.1">
    <property type="protein sequence ID" value="ENSSOCP00000005626.1"/>
    <property type="gene ID" value="ENSSOCG00000004348.1"/>
</dbReference>
<dbReference type="GO" id="GO:0032433">
    <property type="term" value="C:filopodium tip"/>
    <property type="evidence" value="ECO:0007669"/>
    <property type="project" value="TreeGrafter"/>
</dbReference>
<evidence type="ECO:0000313" key="2">
    <source>
        <dbReference type="Proteomes" id="UP000694551"/>
    </source>
</evidence>
<dbReference type="GO" id="GO:0051489">
    <property type="term" value="P:regulation of filopodium assembly"/>
    <property type="evidence" value="ECO:0007669"/>
    <property type="project" value="TreeGrafter"/>
</dbReference>
<reference evidence="1" key="2">
    <citation type="submission" date="2025-09" db="UniProtKB">
        <authorList>
            <consortium name="Ensembl"/>
        </authorList>
    </citation>
    <scope>IDENTIFICATION</scope>
</reference>
<proteinExistence type="predicted"/>
<name>A0A8D0EUS3_STROC</name>
<accession>A0A8D0EUS3</accession>
<dbReference type="InterPro" id="IPR039169">
    <property type="entry name" value="Abitram"/>
</dbReference>
<reference evidence="1" key="1">
    <citation type="submission" date="2025-08" db="UniProtKB">
        <authorList>
            <consortium name="Ensembl"/>
        </authorList>
    </citation>
    <scope>IDENTIFICATION</scope>
</reference>
<dbReference type="GO" id="GO:0003785">
    <property type="term" value="F:actin monomer binding"/>
    <property type="evidence" value="ECO:0007669"/>
    <property type="project" value="TreeGrafter"/>
</dbReference>
<sequence>MAAGGAERYFTRWYKPDVKGRPCEDFCVLQHSNRICVITLAEAHPLLQSGKTIKSINYQISANCSRLQNKVSGKSKRVWCFDLVRLFNLKCIYVCLFLTCRELSF</sequence>
<dbReference type="Proteomes" id="UP000694551">
    <property type="component" value="Unplaced"/>
</dbReference>
<dbReference type="GO" id="GO:0005634">
    <property type="term" value="C:nucleus"/>
    <property type="evidence" value="ECO:0007669"/>
    <property type="project" value="TreeGrafter"/>
</dbReference>
<organism evidence="1 2">
    <name type="scientific">Strix occidentalis caurina</name>
    <name type="common">northern spotted owl</name>
    <dbReference type="NCBI Taxonomy" id="311401"/>
    <lineage>
        <taxon>Eukaryota</taxon>
        <taxon>Metazoa</taxon>
        <taxon>Chordata</taxon>
        <taxon>Craniata</taxon>
        <taxon>Vertebrata</taxon>
        <taxon>Euteleostomi</taxon>
        <taxon>Archelosauria</taxon>
        <taxon>Archosauria</taxon>
        <taxon>Dinosauria</taxon>
        <taxon>Saurischia</taxon>
        <taxon>Theropoda</taxon>
        <taxon>Coelurosauria</taxon>
        <taxon>Aves</taxon>
        <taxon>Neognathae</taxon>
        <taxon>Neoaves</taxon>
        <taxon>Telluraves</taxon>
        <taxon>Strigiformes</taxon>
        <taxon>Strigidae</taxon>
        <taxon>Strix</taxon>
    </lineage>
</organism>
<dbReference type="PANTHER" id="PTHR13651:SF0">
    <property type="entry name" value="PROTEIN ABITRAM"/>
    <property type="match status" value="1"/>
</dbReference>